<protein>
    <submittedName>
        <fullName evidence="1">Uncharacterized protein</fullName>
    </submittedName>
</protein>
<proteinExistence type="predicted"/>
<sequence length="113" mass="12746">MGSFNVTVEMLSSNGYSYPHEVYMTGLLRMESNVGPSTSHRRVVIQRNRTLINQHVQIAVQVLVLSPYQNPIRSSNFLDIRCLCTKGDHVDVANMLKVISALTHKDLFTLSKI</sequence>
<comment type="caution">
    <text evidence="1">The sequence shown here is derived from an EMBL/GenBank/DDBJ whole genome shotgun (WGS) entry which is preliminary data.</text>
</comment>
<evidence type="ECO:0000313" key="2">
    <source>
        <dbReference type="Proteomes" id="UP001150217"/>
    </source>
</evidence>
<reference evidence="1" key="1">
    <citation type="submission" date="2022-08" db="EMBL/GenBank/DDBJ databases">
        <title>A Global Phylogenomic Analysis of the Shiitake Genus Lentinula.</title>
        <authorList>
            <consortium name="DOE Joint Genome Institute"/>
            <person name="Sierra-Patev S."/>
            <person name="Min B."/>
            <person name="Naranjo-Ortiz M."/>
            <person name="Looney B."/>
            <person name="Konkel Z."/>
            <person name="Slot J.C."/>
            <person name="Sakamoto Y."/>
            <person name="Steenwyk J.L."/>
            <person name="Rokas A."/>
            <person name="Carro J."/>
            <person name="Camarero S."/>
            <person name="Ferreira P."/>
            <person name="Molpeceres G."/>
            <person name="Ruiz-Duenas F.J."/>
            <person name="Serrano A."/>
            <person name="Henrissat B."/>
            <person name="Drula E."/>
            <person name="Hughes K.W."/>
            <person name="Mata J.L."/>
            <person name="Ishikawa N.K."/>
            <person name="Vargas-Isla R."/>
            <person name="Ushijima S."/>
            <person name="Smith C.A."/>
            <person name="Ahrendt S."/>
            <person name="Andreopoulos W."/>
            <person name="He G."/>
            <person name="Labutti K."/>
            <person name="Lipzen A."/>
            <person name="Ng V."/>
            <person name="Riley R."/>
            <person name="Sandor L."/>
            <person name="Barry K."/>
            <person name="Martinez A.T."/>
            <person name="Xiao Y."/>
            <person name="Gibbons J.G."/>
            <person name="Terashima K."/>
            <person name="Grigoriev I.V."/>
            <person name="Hibbett D.S."/>
        </authorList>
    </citation>
    <scope>NUCLEOTIDE SEQUENCE</scope>
    <source>
        <strain evidence="1">RHP3577 ss4</strain>
    </source>
</reference>
<keyword evidence="2" id="KW-1185">Reference proteome</keyword>
<name>A0ABQ8VX72_9AGAR</name>
<organism evidence="1 2">
    <name type="scientific">Lentinula lateritia</name>
    <dbReference type="NCBI Taxonomy" id="40482"/>
    <lineage>
        <taxon>Eukaryota</taxon>
        <taxon>Fungi</taxon>
        <taxon>Dikarya</taxon>
        <taxon>Basidiomycota</taxon>
        <taxon>Agaricomycotina</taxon>
        <taxon>Agaricomycetes</taxon>
        <taxon>Agaricomycetidae</taxon>
        <taxon>Agaricales</taxon>
        <taxon>Marasmiineae</taxon>
        <taxon>Omphalotaceae</taxon>
        <taxon>Lentinula</taxon>
    </lineage>
</organism>
<gene>
    <name evidence="1" type="ORF">C8R41DRAFT_363848</name>
</gene>
<dbReference type="Proteomes" id="UP001150217">
    <property type="component" value="Unassembled WGS sequence"/>
</dbReference>
<accession>A0ABQ8VX72</accession>
<evidence type="ECO:0000313" key="1">
    <source>
        <dbReference type="EMBL" id="KAJ4500968.1"/>
    </source>
</evidence>
<dbReference type="EMBL" id="JANVFT010000004">
    <property type="protein sequence ID" value="KAJ4500968.1"/>
    <property type="molecule type" value="Genomic_DNA"/>
</dbReference>